<evidence type="ECO:0000313" key="5">
    <source>
        <dbReference type="Proteomes" id="UP000237755"/>
    </source>
</evidence>
<evidence type="ECO:0000259" key="3">
    <source>
        <dbReference type="Pfam" id="PF13579"/>
    </source>
</evidence>
<evidence type="ECO:0000313" key="4">
    <source>
        <dbReference type="EMBL" id="PPL15763.1"/>
    </source>
</evidence>
<sequence length="375" mass="41033">MSIDEPEASMSQAPHTGDPVVLHVVESFGAGTANAVLQYVRSTPSVTHHLLRHVREGEYVDQGDLGVFASVRSLSPNLRDARRDIRKAVETVNPSVVHGHSSFGGAFVRLSIRSSSRQRIVYTPHSFSFEREDLGAARKLILKLVERALAWNTDTIAACSPREMTLAQSMRSDSAVYVPNISATGTAHRPAAKMGAQVVAGAGRLSPQRDPDYFIEVVRRLRRVNEEAKFIWVGGGDQTLVDRLHANGISVTGWLSHEEALDTLSNADLYIHTAAWDGFPLTILEAHRLGTPILARHTSALEHAPSNLVFSTVHEITAAAAELLADSSVADEVTRGWEALLAENTVEVQSERLMEVYRSRAVSNRKKRISTKVAV</sequence>
<dbReference type="PANTHER" id="PTHR12526">
    <property type="entry name" value="GLYCOSYLTRANSFERASE"/>
    <property type="match status" value="1"/>
</dbReference>
<accession>A0ABX5AUH0</accession>
<gene>
    <name evidence="4" type="ORF">GY24_13775</name>
</gene>
<dbReference type="InterPro" id="IPR028098">
    <property type="entry name" value="Glyco_trans_4-like_N"/>
</dbReference>
<keyword evidence="2" id="KW-0808">Transferase</keyword>
<proteinExistence type="predicted"/>
<organism evidence="4 5">
    <name type="scientific">Microterricola pindariensis</name>
    <dbReference type="NCBI Taxonomy" id="478010"/>
    <lineage>
        <taxon>Bacteria</taxon>
        <taxon>Bacillati</taxon>
        <taxon>Actinomycetota</taxon>
        <taxon>Actinomycetes</taxon>
        <taxon>Micrococcales</taxon>
        <taxon>Microbacteriaceae</taxon>
        <taxon>Microterricola</taxon>
    </lineage>
</organism>
<dbReference type="Pfam" id="PF13692">
    <property type="entry name" value="Glyco_trans_1_4"/>
    <property type="match status" value="1"/>
</dbReference>
<keyword evidence="5" id="KW-1185">Reference proteome</keyword>
<dbReference type="Pfam" id="PF13579">
    <property type="entry name" value="Glyco_trans_4_4"/>
    <property type="match status" value="1"/>
</dbReference>
<comment type="caution">
    <text evidence="4">The sequence shown here is derived from an EMBL/GenBank/DDBJ whole genome shotgun (WGS) entry which is preliminary data.</text>
</comment>
<evidence type="ECO:0000256" key="2">
    <source>
        <dbReference type="ARBA" id="ARBA00022679"/>
    </source>
</evidence>
<dbReference type="EMBL" id="MPZN01000056">
    <property type="protein sequence ID" value="PPL15763.1"/>
    <property type="molecule type" value="Genomic_DNA"/>
</dbReference>
<feature type="domain" description="Glycosyltransferase subfamily 4-like N-terminal" evidence="3">
    <location>
        <begin position="76"/>
        <end position="180"/>
    </location>
</feature>
<protein>
    <recommendedName>
        <fullName evidence="3">Glycosyltransferase subfamily 4-like N-terminal domain-containing protein</fullName>
    </recommendedName>
</protein>
<dbReference type="SUPFAM" id="SSF53756">
    <property type="entry name" value="UDP-Glycosyltransferase/glycogen phosphorylase"/>
    <property type="match status" value="1"/>
</dbReference>
<name>A0ABX5AUH0_9MICO</name>
<dbReference type="Gene3D" id="3.40.50.2000">
    <property type="entry name" value="Glycogen Phosphorylase B"/>
    <property type="match status" value="2"/>
</dbReference>
<dbReference type="RefSeq" id="WP_104476717.1">
    <property type="nucleotide sequence ID" value="NZ_MPZN01000056.1"/>
</dbReference>
<keyword evidence="1" id="KW-0328">Glycosyltransferase</keyword>
<evidence type="ECO:0000256" key="1">
    <source>
        <dbReference type="ARBA" id="ARBA00022676"/>
    </source>
</evidence>
<reference evidence="4 5" key="1">
    <citation type="journal article" date="2008" name="Int. J. Syst. Evol. Microbiol.">
        <title>Leifsonia pindariensis sp. nov., isolated from the Pindari glacier of the Indian Himalayas, and emended description of the genus Leifsonia.</title>
        <authorList>
            <person name="Reddy G.S."/>
            <person name="Prabagaran S.R."/>
            <person name="Shivaji S."/>
        </authorList>
    </citation>
    <scope>NUCLEOTIDE SEQUENCE [LARGE SCALE GENOMIC DNA]</scope>
    <source>
        <strain evidence="4 5">PON 10</strain>
    </source>
</reference>
<dbReference type="Proteomes" id="UP000237755">
    <property type="component" value="Unassembled WGS sequence"/>
</dbReference>